<evidence type="ECO:0008006" key="4">
    <source>
        <dbReference type="Google" id="ProtNLM"/>
    </source>
</evidence>
<keyword evidence="1" id="KW-0732">Signal</keyword>
<accession>A0A7W4WCK6</accession>
<name>A0A7W4WCK6_9GAMM</name>
<evidence type="ECO:0000256" key="1">
    <source>
        <dbReference type="SAM" id="SignalP"/>
    </source>
</evidence>
<feature type="signal peptide" evidence="1">
    <location>
        <begin position="1"/>
        <end position="20"/>
    </location>
</feature>
<comment type="caution">
    <text evidence="2">The sequence shown here is derived from an EMBL/GenBank/DDBJ whole genome shotgun (WGS) entry which is preliminary data.</text>
</comment>
<organism evidence="2 3">
    <name type="scientific">Microbulbifer rhizosphaerae</name>
    <dbReference type="NCBI Taxonomy" id="1562603"/>
    <lineage>
        <taxon>Bacteria</taxon>
        <taxon>Pseudomonadati</taxon>
        <taxon>Pseudomonadota</taxon>
        <taxon>Gammaproteobacteria</taxon>
        <taxon>Cellvibrionales</taxon>
        <taxon>Microbulbiferaceae</taxon>
        <taxon>Microbulbifer</taxon>
    </lineage>
</organism>
<protein>
    <recommendedName>
        <fullName evidence="4">Lipoprotein</fullName>
    </recommendedName>
</protein>
<dbReference type="RefSeq" id="WP_183459172.1">
    <property type="nucleotide sequence ID" value="NZ_JACHWZ010000007.1"/>
</dbReference>
<feature type="chain" id="PRO_5031155442" description="Lipoprotein" evidence="1">
    <location>
        <begin position="21"/>
        <end position="85"/>
    </location>
</feature>
<dbReference type="EMBL" id="JACHWZ010000007">
    <property type="protein sequence ID" value="MBB3061101.1"/>
    <property type="molecule type" value="Genomic_DNA"/>
</dbReference>
<sequence length="85" mass="8918">MSVKASAKVLAVFALTVLFAACAPPDDQRKNEQQGRAGAPTGCCQRTETSCASPVTKEQCDEIRGAFHEGGDCRSDTGSCGVEHE</sequence>
<dbReference type="PROSITE" id="PS51257">
    <property type="entry name" value="PROKAR_LIPOPROTEIN"/>
    <property type="match status" value="1"/>
</dbReference>
<evidence type="ECO:0000313" key="2">
    <source>
        <dbReference type="EMBL" id="MBB3061101.1"/>
    </source>
</evidence>
<gene>
    <name evidence="2" type="ORF">FHS09_001931</name>
</gene>
<reference evidence="2 3" key="1">
    <citation type="submission" date="2020-08" db="EMBL/GenBank/DDBJ databases">
        <title>Genomic Encyclopedia of Type Strains, Phase III (KMG-III): the genomes of soil and plant-associated and newly described type strains.</title>
        <authorList>
            <person name="Whitman W."/>
        </authorList>
    </citation>
    <scope>NUCLEOTIDE SEQUENCE [LARGE SCALE GENOMIC DNA]</scope>
    <source>
        <strain evidence="2 3">CECT 8799</strain>
    </source>
</reference>
<proteinExistence type="predicted"/>
<dbReference type="AlphaFoldDB" id="A0A7W4WCK6"/>
<evidence type="ECO:0000313" key="3">
    <source>
        <dbReference type="Proteomes" id="UP000535937"/>
    </source>
</evidence>
<dbReference type="Proteomes" id="UP000535937">
    <property type="component" value="Unassembled WGS sequence"/>
</dbReference>
<keyword evidence="3" id="KW-1185">Reference proteome</keyword>